<dbReference type="Proteomes" id="UP000027395">
    <property type="component" value="Chromosome"/>
</dbReference>
<organism evidence="1 2">
    <name type="scientific">Planktothrix agardhii (strain NIVA-CYA 126/8)</name>
    <dbReference type="NCBI Taxonomy" id="388467"/>
    <lineage>
        <taxon>Bacteria</taxon>
        <taxon>Bacillati</taxon>
        <taxon>Cyanobacteriota</taxon>
        <taxon>Cyanophyceae</taxon>
        <taxon>Oscillatoriophycideae</taxon>
        <taxon>Oscillatoriales</taxon>
        <taxon>Microcoleaceae</taxon>
        <taxon>Planktothrix</taxon>
    </lineage>
</organism>
<dbReference type="GeneID" id="77286228"/>
<sequence length="69" mass="7059">MVVVGAVFRPGAYSLTSEASGTDTTSSSSGNTATAAVRINLPTVTRALQTAGGITNIADIRHIKMLQPI</sequence>
<dbReference type="RefSeq" id="WP_042156776.1">
    <property type="nucleotide sequence ID" value="NZ_CM002803.1"/>
</dbReference>
<dbReference type="EMBL" id="CM002803">
    <property type="protein sequence ID" value="KEI69189.1"/>
    <property type="molecule type" value="Genomic_DNA"/>
</dbReference>
<evidence type="ECO:0000313" key="2">
    <source>
        <dbReference type="Proteomes" id="UP000027395"/>
    </source>
</evidence>
<proteinExistence type="predicted"/>
<dbReference type="HOGENOM" id="CLU_2772341_0_0_3"/>
<dbReference type="Gene3D" id="3.10.560.10">
    <property type="entry name" value="Outer membrane lipoprotein wza domain like"/>
    <property type="match status" value="1"/>
</dbReference>
<gene>
    <name evidence="1" type="ORF">A19Y_4549</name>
</gene>
<dbReference type="AlphaFoldDB" id="A0A073CLK8"/>
<dbReference type="STRING" id="388467.A19Y_4549"/>
<protein>
    <recommendedName>
        <fullName evidence="3">Polysaccharide export protein</fullName>
    </recommendedName>
</protein>
<evidence type="ECO:0000313" key="1">
    <source>
        <dbReference type="EMBL" id="KEI69189.1"/>
    </source>
</evidence>
<accession>A0A073CLK8</accession>
<keyword evidence="2" id="KW-1185">Reference proteome</keyword>
<evidence type="ECO:0008006" key="3">
    <source>
        <dbReference type="Google" id="ProtNLM"/>
    </source>
</evidence>
<name>A0A073CLK8_PLAA1</name>
<reference evidence="1 2" key="1">
    <citation type="journal article" date="2014" name="Appl. Environ. Microbiol.">
        <title>Elucidation of insertion elements encoded on plasmids and in vitro construction of shuttle vectors from the toxic cyanobacterium Planktothrix.</title>
        <authorList>
            <person name="Christiansen G."/>
            <person name="Goesmann A."/>
            <person name="Kurmayer R."/>
        </authorList>
    </citation>
    <scope>NUCLEOTIDE SEQUENCE [LARGE SCALE GENOMIC DNA]</scope>
    <source>
        <strain evidence="1 2">NIVA-CYA 126/8</strain>
    </source>
</reference>
<dbReference type="PATRIC" id="fig|388467.6.peg.4488"/>